<feature type="region of interest" description="Disordered" evidence="1">
    <location>
        <begin position="202"/>
        <end position="259"/>
    </location>
</feature>
<gene>
    <name evidence="2" type="ORF">LGLO00237_LOCUS18778</name>
</gene>
<evidence type="ECO:0000313" key="2">
    <source>
        <dbReference type="EMBL" id="CAE0667157.1"/>
    </source>
</evidence>
<accession>A0A7S4DSD6</accession>
<proteinExistence type="predicted"/>
<organism evidence="2">
    <name type="scientific">Lotharella globosa</name>
    <dbReference type="NCBI Taxonomy" id="91324"/>
    <lineage>
        <taxon>Eukaryota</taxon>
        <taxon>Sar</taxon>
        <taxon>Rhizaria</taxon>
        <taxon>Cercozoa</taxon>
        <taxon>Chlorarachniophyceae</taxon>
        <taxon>Lotharella</taxon>
    </lineage>
</organism>
<dbReference type="EMBL" id="HBIV01026167">
    <property type="protein sequence ID" value="CAE0667157.1"/>
    <property type="molecule type" value="Transcribed_RNA"/>
</dbReference>
<feature type="compositionally biased region" description="Polar residues" evidence="1">
    <location>
        <begin position="92"/>
        <end position="104"/>
    </location>
</feature>
<name>A0A7S4DSD6_9EUKA</name>
<reference evidence="2" key="1">
    <citation type="submission" date="2021-01" db="EMBL/GenBank/DDBJ databases">
        <authorList>
            <person name="Corre E."/>
            <person name="Pelletier E."/>
            <person name="Niang G."/>
            <person name="Scheremetjew M."/>
            <person name="Finn R."/>
            <person name="Kale V."/>
            <person name="Holt S."/>
            <person name="Cochrane G."/>
            <person name="Meng A."/>
            <person name="Brown T."/>
            <person name="Cohen L."/>
        </authorList>
    </citation>
    <scope>NUCLEOTIDE SEQUENCE</scope>
    <source>
        <strain evidence="2">CCCM811</strain>
    </source>
</reference>
<feature type="region of interest" description="Disordered" evidence="1">
    <location>
        <begin position="47"/>
        <end position="125"/>
    </location>
</feature>
<feature type="compositionally biased region" description="Acidic residues" evidence="1">
    <location>
        <begin position="242"/>
        <end position="252"/>
    </location>
</feature>
<evidence type="ECO:0000256" key="1">
    <source>
        <dbReference type="SAM" id="MobiDB-lite"/>
    </source>
</evidence>
<protein>
    <submittedName>
        <fullName evidence="2">Uncharacterized protein</fullName>
    </submittedName>
</protein>
<dbReference type="AlphaFoldDB" id="A0A7S4DSD6"/>
<sequence>MARCRQVRRMQLACVSMVAFAIAARVVLTKFSSERIRLGRSLRSTQFSRPTQMYRPPTAPKMRPTTFERVWPKSSDFSRSEPSRTSAKAGMFSQNLHGNLTPSQRDSKNLHAASSGSKSRATRDKLVSRAAMRRRGNVEPEPQPNFFQRFWRGAKKFFKEVRRMQFVVWGGKRALDKEYRADQRDNVEFWYDDMGKMKPEFRGIANGGSGKGGKDGGYVIEDDDEDDGGKKKKKKKNKFLNNDDEDEEEPPNPDDYKDERNKIRYRMGWVRDKFGRKRQWIVASVLLFGAYELWTTFFAPWFQQIQQQSKSKRAKGFEDFTSEAIEGKQQEMIKKFDVNSLYRAAEEAHGSHKRPSSKAKKIVEDLHHRMPTQKKANKTGPFEQKPKIYVPLKAHRRKQRMKRTRKAFRSLSRYCIADQNTRRKKKKQRLNKLMNTANRCTFVDMLLRDHYWKNLRTDSCGVEVQFPTGTYKQNPSCDGQQKRIRTDNMNFVQKAWCDFKQAWYTLTCDLRVEAEKVRQHGFRNRVNMLWEEWNAKKDIREGTFRPDTEQSLMWKSRFPGIVDKSGNLPYLDMYKMEAPKADPREDVPSIWPLWKKDEIVNTPEWDVFISKLNRRVPHGARPPGSKPYLADEKKPIIDPQVY</sequence>